<reference evidence="1 2" key="1">
    <citation type="submission" date="2019-12" db="EMBL/GenBank/DDBJ databases">
        <authorList>
            <person name="Feng G."/>
            <person name="Zhu H."/>
        </authorList>
    </citation>
    <scope>NUCLEOTIDE SEQUENCE [LARGE SCALE GENOMIC DNA]</scope>
    <source>
        <strain evidence="1 2">FGD1</strain>
    </source>
</reference>
<evidence type="ECO:0000313" key="1">
    <source>
        <dbReference type="EMBL" id="MYL97543.1"/>
    </source>
</evidence>
<evidence type="ECO:0000313" key="2">
    <source>
        <dbReference type="Proteomes" id="UP000465810"/>
    </source>
</evidence>
<keyword evidence="2" id="KW-1185">Reference proteome</keyword>
<dbReference type="GO" id="GO:0016740">
    <property type="term" value="F:transferase activity"/>
    <property type="evidence" value="ECO:0007669"/>
    <property type="project" value="UniProtKB-KW"/>
</dbReference>
<dbReference type="Proteomes" id="UP000465810">
    <property type="component" value="Unassembled WGS sequence"/>
</dbReference>
<name>A0A7X4GF79_9SPHN</name>
<proteinExistence type="predicted"/>
<comment type="caution">
    <text evidence="1">The sequence shown here is derived from an EMBL/GenBank/DDBJ whole genome shotgun (WGS) entry which is preliminary data.</text>
</comment>
<dbReference type="AlphaFoldDB" id="A0A7X4GF79"/>
<accession>A0A7X4GF79</accession>
<keyword evidence="1" id="KW-0808">Transferase</keyword>
<gene>
    <name evidence="1" type="ORF">GR702_07120</name>
</gene>
<protein>
    <submittedName>
        <fullName evidence="1">LPS biosynthesis glycosyltransferase</fullName>
    </submittedName>
</protein>
<organism evidence="1 2">
    <name type="scientific">Novosphingobium silvae</name>
    <dbReference type="NCBI Taxonomy" id="2692619"/>
    <lineage>
        <taxon>Bacteria</taxon>
        <taxon>Pseudomonadati</taxon>
        <taxon>Pseudomonadota</taxon>
        <taxon>Alphaproteobacteria</taxon>
        <taxon>Sphingomonadales</taxon>
        <taxon>Sphingomonadaceae</taxon>
        <taxon>Novosphingobium</taxon>
    </lineage>
</organism>
<sequence>MRATPAGQKLLDRFERIRVINLATRRDRLRDVTAQLARLGLAPGDGRVERFDACRFDEPGAFPTRGTRGCFHSHLEVVREAARDGVASLLIVEDDLDFAADIEVRLAQALQALEGSDWSFFYGAVLNDSPCADEQRPLSRAAPTEAMLGAHFLGIAGHVLAPLERYLTAMAERPAGSPQGGPMHVDGAYSWFRRDHPALQTFVACPVLGTQRSSRTDVHALSWKDTVPFVRDTTAIGRRLARSARSAFQR</sequence>
<dbReference type="EMBL" id="WVTD01000004">
    <property type="protein sequence ID" value="MYL97543.1"/>
    <property type="molecule type" value="Genomic_DNA"/>
</dbReference>
<dbReference type="RefSeq" id="WP_160985280.1">
    <property type="nucleotide sequence ID" value="NZ_WVTD01000004.1"/>
</dbReference>